<dbReference type="Pfam" id="PF00293">
    <property type="entry name" value="NUDIX"/>
    <property type="match status" value="1"/>
</dbReference>
<evidence type="ECO:0000256" key="2">
    <source>
        <dbReference type="ARBA" id="ARBA00005582"/>
    </source>
</evidence>
<dbReference type="InterPro" id="IPR015797">
    <property type="entry name" value="NUDIX_hydrolase-like_dom_sf"/>
</dbReference>
<protein>
    <submittedName>
        <fullName evidence="8">NUDIX domain-containing protein</fullName>
    </submittedName>
</protein>
<dbReference type="Gene3D" id="3.90.79.10">
    <property type="entry name" value="Nucleoside Triphosphate Pyrophosphohydrolase"/>
    <property type="match status" value="1"/>
</dbReference>
<organism evidence="8 9">
    <name type="scientific">Streptomyces sedi</name>
    <dbReference type="NCBI Taxonomy" id="555059"/>
    <lineage>
        <taxon>Bacteria</taxon>
        <taxon>Bacillati</taxon>
        <taxon>Actinomycetota</taxon>
        <taxon>Actinomycetes</taxon>
        <taxon>Kitasatosporales</taxon>
        <taxon>Streptomycetaceae</taxon>
        <taxon>Streptomyces</taxon>
    </lineage>
</organism>
<evidence type="ECO:0000259" key="7">
    <source>
        <dbReference type="PROSITE" id="PS51462"/>
    </source>
</evidence>
<comment type="similarity">
    <text evidence="2">Belongs to the Nudix hydrolase family.</text>
</comment>
<dbReference type="InterPro" id="IPR000086">
    <property type="entry name" value="NUDIX_hydrolase_dom"/>
</dbReference>
<feature type="domain" description="Nudix hydrolase" evidence="7">
    <location>
        <begin position="19"/>
        <end position="151"/>
    </location>
</feature>
<keyword evidence="3" id="KW-0479">Metal-binding</keyword>
<comment type="caution">
    <text evidence="8">The sequence shown here is derived from an EMBL/GenBank/DDBJ whole genome shotgun (WGS) entry which is preliminary data.</text>
</comment>
<proteinExistence type="inferred from homology"/>
<dbReference type="PANTHER" id="PTHR43758:SF2">
    <property type="entry name" value="OXIDIZED PURINE NUCLEOSIDE TRIPHOSPHATE HYDROLASE"/>
    <property type="match status" value="1"/>
</dbReference>
<reference evidence="8 9" key="1">
    <citation type="submission" date="2019-06" db="EMBL/GenBank/DDBJ databases">
        <title>Draft genome of Streptomyces sedi sp. JCM16909.</title>
        <authorList>
            <person name="Klykleung N."/>
            <person name="Tanasupawat S."/>
            <person name="Kudo T."/>
            <person name="Yuki M."/>
            <person name="Ohkuma M."/>
        </authorList>
    </citation>
    <scope>NUCLEOTIDE SEQUENCE [LARGE SCALE GENOMIC DNA]</scope>
    <source>
        <strain evidence="8 9">JCM 16909</strain>
    </source>
</reference>
<dbReference type="GO" id="GO:0005737">
    <property type="term" value="C:cytoplasm"/>
    <property type="evidence" value="ECO:0007669"/>
    <property type="project" value="TreeGrafter"/>
</dbReference>
<evidence type="ECO:0000256" key="1">
    <source>
        <dbReference type="ARBA" id="ARBA00001946"/>
    </source>
</evidence>
<dbReference type="InterPro" id="IPR020084">
    <property type="entry name" value="NUDIX_hydrolase_CS"/>
</dbReference>
<name>A0A5C4UU33_9ACTN</name>
<keyword evidence="5" id="KW-0460">Magnesium</keyword>
<sequence>MAPSSRAARGPTGARTSAGGRQTVSTTIDTVAWVHLEGGKLLGARSKGKDVFYIPGGKRAPGESDLETLSREVREELTVTIDPATARHVGTYTAQAHGHPEGTLVTMACYTADYAGTLTASSEIEEIAWLTLADRERTAPVDHAVLDDLAAAGRLR</sequence>
<evidence type="ECO:0000256" key="6">
    <source>
        <dbReference type="SAM" id="MobiDB-lite"/>
    </source>
</evidence>
<keyword evidence="9" id="KW-1185">Reference proteome</keyword>
<accession>A0A5C4UU33</accession>
<dbReference type="Proteomes" id="UP000311713">
    <property type="component" value="Unassembled WGS sequence"/>
</dbReference>
<evidence type="ECO:0000256" key="5">
    <source>
        <dbReference type="ARBA" id="ARBA00022842"/>
    </source>
</evidence>
<dbReference type="CDD" id="cd04690">
    <property type="entry name" value="NUDIX_Hydrolase"/>
    <property type="match status" value="1"/>
</dbReference>
<feature type="region of interest" description="Disordered" evidence="6">
    <location>
        <begin position="1"/>
        <end position="22"/>
    </location>
</feature>
<dbReference type="EMBL" id="VDGT01000019">
    <property type="protein sequence ID" value="TNM27045.1"/>
    <property type="molecule type" value="Genomic_DNA"/>
</dbReference>
<dbReference type="GO" id="GO:0042262">
    <property type="term" value="P:DNA protection"/>
    <property type="evidence" value="ECO:0007669"/>
    <property type="project" value="TreeGrafter"/>
</dbReference>
<dbReference type="AlphaFoldDB" id="A0A5C4UU33"/>
<dbReference type="GO" id="GO:0046872">
    <property type="term" value="F:metal ion binding"/>
    <property type="evidence" value="ECO:0007669"/>
    <property type="project" value="UniProtKB-KW"/>
</dbReference>
<dbReference type="PROSITE" id="PS51462">
    <property type="entry name" value="NUDIX"/>
    <property type="match status" value="1"/>
</dbReference>
<dbReference type="PROSITE" id="PS00893">
    <property type="entry name" value="NUDIX_BOX"/>
    <property type="match status" value="1"/>
</dbReference>
<dbReference type="OrthoDB" id="3532303at2"/>
<dbReference type="GO" id="GO:0008413">
    <property type="term" value="F:8-oxo-7,8-dihydroguanosine triphosphate pyrophosphatase activity"/>
    <property type="evidence" value="ECO:0007669"/>
    <property type="project" value="TreeGrafter"/>
</dbReference>
<evidence type="ECO:0000313" key="9">
    <source>
        <dbReference type="Proteomes" id="UP000311713"/>
    </source>
</evidence>
<gene>
    <name evidence="8" type="ORF">FH715_22075</name>
</gene>
<evidence type="ECO:0000256" key="3">
    <source>
        <dbReference type="ARBA" id="ARBA00022723"/>
    </source>
</evidence>
<comment type="cofactor">
    <cofactor evidence="1">
        <name>Mg(2+)</name>
        <dbReference type="ChEBI" id="CHEBI:18420"/>
    </cofactor>
</comment>
<evidence type="ECO:0000256" key="4">
    <source>
        <dbReference type="ARBA" id="ARBA00022801"/>
    </source>
</evidence>
<evidence type="ECO:0000313" key="8">
    <source>
        <dbReference type="EMBL" id="TNM27045.1"/>
    </source>
</evidence>
<dbReference type="SUPFAM" id="SSF55811">
    <property type="entry name" value="Nudix"/>
    <property type="match status" value="1"/>
</dbReference>
<keyword evidence="4" id="KW-0378">Hydrolase</keyword>
<dbReference type="PANTHER" id="PTHR43758">
    <property type="entry name" value="7,8-DIHYDRO-8-OXOGUANINE TRIPHOSPHATASE"/>
    <property type="match status" value="1"/>
</dbReference>